<proteinExistence type="inferred from homology"/>
<gene>
    <name evidence="3" type="ORF">GCM10009765_44830</name>
</gene>
<evidence type="ECO:0000313" key="3">
    <source>
        <dbReference type="EMBL" id="GAA1690363.1"/>
    </source>
</evidence>
<evidence type="ECO:0000313" key="4">
    <source>
        <dbReference type="Proteomes" id="UP001500618"/>
    </source>
</evidence>
<organism evidence="3 4">
    <name type="scientific">Fodinicola feengrottensis</name>
    <dbReference type="NCBI Taxonomy" id="435914"/>
    <lineage>
        <taxon>Bacteria</taxon>
        <taxon>Bacillati</taxon>
        <taxon>Actinomycetota</taxon>
        <taxon>Actinomycetes</taxon>
        <taxon>Mycobacteriales</taxon>
        <taxon>Fodinicola</taxon>
    </lineage>
</organism>
<evidence type="ECO:0000256" key="2">
    <source>
        <dbReference type="ARBA" id="ARBA00022649"/>
    </source>
</evidence>
<dbReference type="Proteomes" id="UP001500618">
    <property type="component" value="Unassembled WGS sequence"/>
</dbReference>
<keyword evidence="2" id="KW-1277">Toxin-antitoxin system</keyword>
<keyword evidence="4" id="KW-1185">Reference proteome</keyword>
<dbReference type="Pfam" id="PF02452">
    <property type="entry name" value="PemK_toxin"/>
    <property type="match status" value="1"/>
</dbReference>
<dbReference type="RefSeq" id="WP_163571918.1">
    <property type="nucleotide sequence ID" value="NZ_BAAANY010000017.1"/>
</dbReference>
<comment type="similarity">
    <text evidence="1">Belongs to the PemK/MazF family.</text>
</comment>
<comment type="caution">
    <text evidence="3">The sequence shown here is derived from an EMBL/GenBank/DDBJ whole genome shotgun (WGS) entry which is preliminary data.</text>
</comment>
<protein>
    <recommendedName>
        <fullName evidence="5">Type II toxin-antitoxin system PemK/MazF family toxin</fullName>
    </recommendedName>
</protein>
<dbReference type="Gene3D" id="2.30.30.110">
    <property type="match status" value="1"/>
</dbReference>
<reference evidence="3 4" key="1">
    <citation type="journal article" date="2019" name="Int. J. Syst. Evol. Microbiol.">
        <title>The Global Catalogue of Microorganisms (GCM) 10K type strain sequencing project: providing services to taxonomists for standard genome sequencing and annotation.</title>
        <authorList>
            <consortium name="The Broad Institute Genomics Platform"/>
            <consortium name="The Broad Institute Genome Sequencing Center for Infectious Disease"/>
            <person name="Wu L."/>
            <person name="Ma J."/>
        </authorList>
    </citation>
    <scope>NUCLEOTIDE SEQUENCE [LARGE SCALE GENOMIC DNA]</scope>
    <source>
        <strain evidence="3 4">JCM 14718</strain>
    </source>
</reference>
<sequence>MARHRSGPAVPETSVLLRGEVWRVVVLNQVERLVVVVGHQQLTAAREDALVADFDQAPVPRTSLLEVPVDDPVAGVVRAMTVAPLRKRWFAERIGRMDDDTMEQVDIALRAALDL</sequence>
<dbReference type="InterPro" id="IPR003477">
    <property type="entry name" value="PemK-like"/>
</dbReference>
<accession>A0ABN2HML8</accession>
<name>A0ABN2HML8_9ACTN</name>
<dbReference type="EMBL" id="BAAANY010000017">
    <property type="protein sequence ID" value="GAA1690363.1"/>
    <property type="molecule type" value="Genomic_DNA"/>
</dbReference>
<evidence type="ECO:0008006" key="5">
    <source>
        <dbReference type="Google" id="ProtNLM"/>
    </source>
</evidence>
<evidence type="ECO:0000256" key="1">
    <source>
        <dbReference type="ARBA" id="ARBA00007521"/>
    </source>
</evidence>
<dbReference type="InterPro" id="IPR011067">
    <property type="entry name" value="Plasmid_toxin/cell-grow_inhib"/>
</dbReference>
<dbReference type="SUPFAM" id="SSF50118">
    <property type="entry name" value="Cell growth inhibitor/plasmid maintenance toxic component"/>
    <property type="match status" value="1"/>
</dbReference>